<sequence>MKPSLAKPIRCRRCQQYWTVDLARLGKPEQVLYRGHERLRLEVFRLVCPFCGNVEMLEVTFEEGRDA</sequence>
<dbReference type="Proteomes" id="UP000002008">
    <property type="component" value="Chromosome"/>
</dbReference>
<dbReference type="RefSeq" id="WP_012256678.1">
    <property type="nucleotide sequence ID" value="NC_010175.1"/>
</dbReference>
<evidence type="ECO:0008006" key="3">
    <source>
        <dbReference type="Google" id="ProtNLM"/>
    </source>
</evidence>
<organism evidence="1 2">
    <name type="scientific">Chloroflexus aurantiacus (strain ATCC 29366 / DSM 635 / J-10-fl)</name>
    <dbReference type="NCBI Taxonomy" id="324602"/>
    <lineage>
        <taxon>Bacteria</taxon>
        <taxon>Bacillati</taxon>
        <taxon>Chloroflexota</taxon>
        <taxon>Chloroflexia</taxon>
        <taxon>Chloroflexales</taxon>
        <taxon>Chloroflexineae</taxon>
        <taxon>Chloroflexaceae</taxon>
        <taxon>Chloroflexus</taxon>
    </lineage>
</organism>
<proteinExistence type="predicted"/>
<gene>
    <name evidence="1" type="ordered locus">Caur_0784</name>
</gene>
<evidence type="ECO:0000313" key="2">
    <source>
        <dbReference type="Proteomes" id="UP000002008"/>
    </source>
</evidence>
<dbReference type="EnsemblBacteria" id="ABY34022">
    <property type="protein sequence ID" value="ABY34022"/>
    <property type="gene ID" value="Caur_0784"/>
</dbReference>
<reference evidence="2" key="1">
    <citation type="journal article" date="2011" name="BMC Genomics">
        <title>Complete genome sequence of the filamentous anoxygenic phototrophic bacterium Chloroflexus aurantiacus.</title>
        <authorList>
            <person name="Tang K.H."/>
            <person name="Barry K."/>
            <person name="Chertkov O."/>
            <person name="Dalin E."/>
            <person name="Han C.S."/>
            <person name="Hauser L.J."/>
            <person name="Honchak B.M."/>
            <person name="Karbach L.E."/>
            <person name="Land M.L."/>
            <person name="Lapidus A."/>
            <person name="Larimer F.W."/>
            <person name="Mikhailova N."/>
            <person name="Pitluck S."/>
            <person name="Pierson B.K."/>
            <person name="Blankenship R.E."/>
        </authorList>
    </citation>
    <scope>NUCLEOTIDE SEQUENCE [LARGE SCALE GENOMIC DNA]</scope>
    <source>
        <strain evidence="2">ATCC 29366 / DSM 635 / J-10-fl</strain>
    </source>
</reference>
<dbReference type="STRING" id="324602.Caur_0784"/>
<accession>A9WGA1</accession>
<dbReference type="AlphaFoldDB" id="A9WGA1"/>
<keyword evidence="2" id="KW-1185">Reference proteome</keyword>
<protein>
    <recommendedName>
        <fullName evidence="3">CpXC domain-containing protein</fullName>
    </recommendedName>
</protein>
<dbReference type="PATRIC" id="fig|324602.8.peg.893"/>
<dbReference type="InParanoid" id="A9WGA1"/>
<dbReference type="HOGENOM" id="CLU_2804617_0_0_0"/>
<evidence type="ECO:0000313" key="1">
    <source>
        <dbReference type="EMBL" id="ABY34022.1"/>
    </source>
</evidence>
<dbReference type="EMBL" id="CP000909">
    <property type="protein sequence ID" value="ABY34022.1"/>
    <property type="molecule type" value="Genomic_DNA"/>
</dbReference>
<dbReference type="KEGG" id="cau:Caur_0784"/>
<name>A9WGA1_CHLAA</name>